<evidence type="ECO:0000313" key="2">
    <source>
        <dbReference type="EMBL" id="RMB07972.1"/>
    </source>
</evidence>
<keyword evidence="3" id="KW-1185">Reference proteome</keyword>
<gene>
    <name evidence="2" type="ORF">BXY39_2066</name>
</gene>
<keyword evidence="1" id="KW-0812">Transmembrane</keyword>
<dbReference type="OrthoDB" id="5005871at2"/>
<evidence type="ECO:0000313" key="3">
    <source>
        <dbReference type="Proteomes" id="UP000271227"/>
    </source>
</evidence>
<evidence type="ECO:0000256" key="1">
    <source>
        <dbReference type="SAM" id="Phobius"/>
    </source>
</evidence>
<organism evidence="2 3">
    <name type="scientific">Eilatimonas milleporae</name>
    <dbReference type="NCBI Taxonomy" id="911205"/>
    <lineage>
        <taxon>Bacteria</taxon>
        <taxon>Pseudomonadati</taxon>
        <taxon>Pseudomonadota</taxon>
        <taxon>Alphaproteobacteria</taxon>
        <taxon>Kordiimonadales</taxon>
        <taxon>Kordiimonadaceae</taxon>
        <taxon>Eilatimonas</taxon>
    </lineage>
</organism>
<dbReference type="Proteomes" id="UP000271227">
    <property type="component" value="Unassembled WGS sequence"/>
</dbReference>
<name>A0A3M0CEY9_9PROT</name>
<feature type="transmembrane region" description="Helical" evidence="1">
    <location>
        <begin position="104"/>
        <end position="122"/>
    </location>
</feature>
<feature type="transmembrane region" description="Helical" evidence="1">
    <location>
        <begin position="79"/>
        <end position="98"/>
    </location>
</feature>
<dbReference type="AlphaFoldDB" id="A0A3M0CEY9"/>
<reference evidence="2 3" key="1">
    <citation type="submission" date="2018-10" db="EMBL/GenBank/DDBJ databases">
        <title>Genomic Encyclopedia of Archaeal and Bacterial Type Strains, Phase II (KMG-II): from individual species to whole genera.</title>
        <authorList>
            <person name="Goeker M."/>
        </authorList>
    </citation>
    <scope>NUCLEOTIDE SEQUENCE [LARGE SCALE GENOMIC DNA]</scope>
    <source>
        <strain evidence="2 3">DSM 25217</strain>
    </source>
</reference>
<protein>
    <submittedName>
        <fullName evidence="2">Uncharacterized protein</fullName>
    </submittedName>
</protein>
<proteinExistence type="predicted"/>
<feature type="transmembrane region" description="Helical" evidence="1">
    <location>
        <begin position="50"/>
        <end position="67"/>
    </location>
</feature>
<keyword evidence="1" id="KW-0472">Membrane</keyword>
<comment type="caution">
    <text evidence="2">The sequence shown here is derived from an EMBL/GenBank/DDBJ whole genome shotgun (WGS) entry which is preliminary data.</text>
</comment>
<dbReference type="InParanoid" id="A0A3M0CEY9"/>
<keyword evidence="1" id="KW-1133">Transmembrane helix</keyword>
<dbReference type="EMBL" id="REFR01000011">
    <property type="protein sequence ID" value="RMB07972.1"/>
    <property type="molecule type" value="Genomic_DNA"/>
</dbReference>
<accession>A0A3M0CEY9</accession>
<sequence length="123" mass="12865">MLIVAAILTVAVGLMHSVLGGRYLIAPILKMDGLPVILGSRSRTRLTLKAGWHAASLTWWGLAGVLVHMQVVPGGTDAAFLTMVSAVFGLAGLAALILSRGTHLSWVFFLPVALITGYSAVLS</sequence>
<dbReference type="RefSeq" id="WP_121938734.1">
    <property type="nucleotide sequence ID" value="NZ_REFR01000011.1"/>
</dbReference>